<comment type="caution">
    <text evidence="4">The sequence shown here is derived from an EMBL/GenBank/DDBJ whole genome shotgun (WGS) entry which is preliminary data.</text>
</comment>
<gene>
    <name evidence="4" type="ORF">GCM10025782_08820</name>
</gene>
<dbReference type="RefSeq" id="WP_345501437.1">
    <property type="nucleotide sequence ID" value="NZ_BAABLO010000003.1"/>
</dbReference>
<evidence type="ECO:0000256" key="1">
    <source>
        <dbReference type="SAM" id="MobiDB-lite"/>
    </source>
</evidence>
<evidence type="ECO:0000313" key="5">
    <source>
        <dbReference type="Proteomes" id="UP001500556"/>
    </source>
</evidence>
<reference evidence="5" key="1">
    <citation type="journal article" date="2019" name="Int. J. Syst. Evol. Microbiol.">
        <title>The Global Catalogue of Microorganisms (GCM) 10K type strain sequencing project: providing services to taxonomists for standard genome sequencing and annotation.</title>
        <authorList>
            <consortium name="The Broad Institute Genomics Platform"/>
            <consortium name="The Broad Institute Genome Sequencing Center for Infectious Disease"/>
            <person name="Wu L."/>
            <person name="Ma J."/>
        </authorList>
    </citation>
    <scope>NUCLEOTIDE SEQUENCE [LARGE SCALE GENOMIC DNA]</scope>
    <source>
        <strain evidence="5">JCM 18961</strain>
    </source>
</reference>
<dbReference type="PROSITE" id="PS51708">
    <property type="entry name" value="CHAD"/>
    <property type="match status" value="1"/>
</dbReference>
<dbReference type="SMART" id="SM01118">
    <property type="entry name" value="CYTH"/>
    <property type="match status" value="1"/>
</dbReference>
<dbReference type="PROSITE" id="PS51707">
    <property type="entry name" value="CYTH"/>
    <property type="match status" value="1"/>
</dbReference>
<dbReference type="PANTHER" id="PTHR39339">
    <property type="entry name" value="SLR1444 PROTEIN"/>
    <property type="match status" value="1"/>
</dbReference>
<feature type="region of interest" description="Disordered" evidence="1">
    <location>
        <begin position="206"/>
        <end position="225"/>
    </location>
</feature>
<keyword evidence="5" id="KW-1185">Reference proteome</keyword>
<dbReference type="InterPro" id="IPR033469">
    <property type="entry name" value="CYTH-like_dom_sf"/>
</dbReference>
<dbReference type="Gene3D" id="1.40.20.10">
    <property type="entry name" value="CHAD domain"/>
    <property type="match status" value="1"/>
</dbReference>
<accession>A0ABP8XV79</accession>
<dbReference type="InterPro" id="IPR007899">
    <property type="entry name" value="CHAD_dom"/>
</dbReference>
<evidence type="ECO:0000259" key="2">
    <source>
        <dbReference type="PROSITE" id="PS51707"/>
    </source>
</evidence>
<proteinExistence type="predicted"/>
<feature type="domain" description="CHAD" evidence="3">
    <location>
        <begin position="224"/>
        <end position="508"/>
    </location>
</feature>
<dbReference type="Gene3D" id="2.40.320.10">
    <property type="entry name" value="Hypothetical Protein Pfu-838710-001"/>
    <property type="match status" value="1"/>
</dbReference>
<dbReference type="Pfam" id="PF05235">
    <property type="entry name" value="CHAD"/>
    <property type="match status" value="1"/>
</dbReference>
<sequence>MSSSIARHDEVERKYDVADDLRLPALTTVDGVASLGQQEVHDLEAVYFDTAGMDLHRHGISVRRRTGGVDDGWHLKLPREDDRRTELQVPLGRAVRTVPSRLLEPVRAIVRDRPLRPVARVRTHRLQQAVLDDAGRAFATLCDDRVVAQSLLAPDRELSWREVELELEEGRAADLLERLEVPLLECGAVVSASSSKVRRVLGDVAHRRDDTGSSTGRGRRRGRRTTAGTVLLQHVQVQVAAIVRQDRGVREGDRRAVHQLRIAARRLRSALDAFAPLRVAGANDLVIGELRWVGQVLAPARDAEVLRQRLAAMVGDQPAELVLGPVASRIDRDLSKAQRAGAEAADEAMRSERYYRLLDLLDDLVEAPQWSDLAGERADEVLPPLLEKSARAVRKATRRARAADGADRDPALHAVRKKAKRLRYAAESAQHVLGPGARKVARRAKKVQSALGEHQDSVVARAALRQWGIDAHREGDNAFTFGLLHALEQERGRSAEEAFGAAVAGLGAKDVKRNLSR</sequence>
<dbReference type="InterPro" id="IPR023577">
    <property type="entry name" value="CYTH_domain"/>
</dbReference>
<dbReference type="Proteomes" id="UP001500556">
    <property type="component" value="Unassembled WGS sequence"/>
</dbReference>
<protein>
    <submittedName>
        <fullName evidence="4">CYTH and CHAD domain-containing protein</fullName>
    </submittedName>
</protein>
<organism evidence="4 5">
    <name type="scientific">Pedococcus ginsenosidimutans</name>
    <dbReference type="NCBI Taxonomy" id="490570"/>
    <lineage>
        <taxon>Bacteria</taxon>
        <taxon>Bacillati</taxon>
        <taxon>Actinomycetota</taxon>
        <taxon>Actinomycetes</taxon>
        <taxon>Micrococcales</taxon>
        <taxon>Intrasporangiaceae</taxon>
        <taxon>Pedococcus</taxon>
    </lineage>
</organism>
<name>A0ABP8XV79_9MICO</name>
<dbReference type="Pfam" id="PF01928">
    <property type="entry name" value="CYTH"/>
    <property type="match status" value="1"/>
</dbReference>
<feature type="domain" description="CYTH" evidence="2">
    <location>
        <begin position="8"/>
        <end position="207"/>
    </location>
</feature>
<dbReference type="PANTHER" id="PTHR39339:SF1">
    <property type="entry name" value="CHAD DOMAIN-CONTAINING PROTEIN"/>
    <property type="match status" value="1"/>
</dbReference>
<dbReference type="CDD" id="cd07374">
    <property type="entry name" value="CYTH-like_Pase"/>
    <property type="match status" value="1"/>
</dbReference>
<evidence type="ECO:0000259" key="3">
    <source>
        <dbReference type="PROSITE" id="PS51708"/>
    </source>
</evidence>
<dbReference type="InterPro" id="IPR038186">
    <property type="entry name" value="CHAD_dom_sf"/>
</dbReference>
<dbReference type="SUPFAM" id="SSF55154">
    <property type="entry name" value="CYTH-like phosphatases"/>
    <property type="match status" value="1"/>
</dbReference>
<dbReference type="SMART" id="SM00880">
    <property type="entry name" value="CHAD"/>
    <property type="match status" value="1"/>
</dbReference>
<dbReference type="EMBL" id="BAABLO010000003">
    <property type="protein sequence ID" value="GAA4714661.1"/>
    <property type="molecule type" value="Genomic_DNA"/>
</dbReference>
<evidence type="ECO:0000313" key="4">
    <source>
        <dbReference type="EMBL" id="GAA4714661.1"/>
    </source>
</evidence>